<dbReference type="Pfam" id="PF00535">
    <property type="entry name" value="Glycos_transf_2"/>
    <property type="match status" value="1"/>
</dbReference>
<evidence type="ECO:0000313" key="2">
    <source>
        <dbReference type="EMBL" id="MBD1386769.1"/>
    </source>
</evidence>
<organism evidence="2 3">
    <name type="scientific">Mucilaginibacter rigui</name>
    <dbReference type="NCBI Taxonomy" id="534635"/>
    <lineage>
        <taxon>Bacteria</taxon>
        <taxon>Pseudomonadati</taxon>
        <taxon>Bacteroidota</taxon>
        <taxon>Sphingobacteriia</taxon>
        <taxon>Sphingobacteriales</taxon>
        <taxon>Sphingobacteriaceae</taxon>
        <taxon>Mucilaginibacter</taxon>
    </lineage>
</organism>
<dbReference type="EMBL" id="JACWMW010000003">
    <property type="protein sequence ID" value="MBD1386769.1"/>
    <property type="molecule type" value="Genomic_DNA"/>
</dbReference>
<name>A0ABR7X875_9SPHI</name>
<dbReference type="Gene3D" id="3.90.550.10">
    <property type="entry name" value="Spore Coat Polysaccharide Biosynthesis Protein SpsA, Chain A"/>
    <property type="match status" value="1"/>
</dbReference>
<dbReference type="InterPro" id="IPR001173">
    <property type="entry name" value="Glyco_trans_2-like"/>
</dbReference>
<keyword evidence="3" id="KW-1185">Reference proteome</keyword>
<comment type="caution">
    <text evidence="2">The sequence shown here is derived from an EMBL/GenBank/DDBJ whole genome shotgun (WGS) entry which is preliminary data.</text>
</comment>
<sequence length="314" mass="36514">MNIKLPDLQKYKARFVDKGLNYPLPVVKTSATGLLKSLPPAPAGKTDWPWTIETDPAVYANNTVWPKLTIVTPSYNQDKFIEETIRSVLLQNYPNLEYIIIDGGSTDNTKKVLEKYSSWISYWQSEKDNGQSHAINMGFSLADGEYLAWINSDDYYLQNVFHTVANRFLQTKAAFVYGYGYNKSAAEDLELIKVLPLLDYFIKIPSLIQPSCFWKFTIHQPIWEELHCALDYELWLRMVKGTRKSLITEPLSVTNIHDEAKTHDPKMAMKWQEDHLKIWAKDAHGSVPEWKRITFLHRLRKKAYEVFSFIQTKR</sequence>
<dbReference type="InterPro" id="IPR029044">
    <property type="entry name" value="Nucleotide-diphossugar_trans"/>
</dbReference>
<dbReference type="RefSeq" id="WP_191176599.1">
    <property type="nucleotide sequence ID" value="NZ_JACWMW010000003.1"/>
</dbReference>
<accession>A0ABR7X875</accession>
<dbReference type="PANTHER" id="PTHR22916">
    <property type="entry name" value="GLYCOSYLTRANSFERASE"/>
    <property type="match status" value="1"/>
</dbReference>
<dbReference type="CDD" id="cd06433">
    <property type="entry name" value="GT_2_WfgS_like"/>
    <property type="match status" value="1"/>
</dbReference>
<dbReference type="Proteomes" id="UP000618754">
    <property type="component" value="Unassembled WGS sequence"/>
</dbReference>
<evidence type="ECO:0000313" key="3">
    <source>
        <dbReference type="Proteomes" id="UP000618754"/>
    </source>
</evidence>
<dbReference type="PANTHER" id="PTHR22916:SF65">
    <property type="entry name" value="SLR1065 PROTEIN"/>
    <property type="match status" value="1"/>
</dbReference>
<reference evidence="2 3" key="1">
    <citation type="submission" date="2020-09" db="EMBL/GenBank/DDBJ databases">
        <title>Novel species of Mucilaginibacter isolated from a glacier on the Tibetan Plateau.</title>
        <authorList>
            <person name="Liu Q."/>
            <person name="Xin Y.-H."/>
        </authorList>
    </citation>
    <scope>NUCLEOTIDE SEQUENCE [LARGE SCALE GENOMIC DNA]</scope>
    <source>
        <strain evidence="2 3">CGMCC 1.13878</strain>
    </source>
</reference>
<gene>
    <name evidence="2" type="ORF">IDJ75_15910</name>
</gene>
<evidence type="ECO:0000259" key="1">
    <source>
        <dbReference type="Pfam" id="PF00535"/>
    </source>
</evidence>
<dbReference type="SUPFAM" id="SSF53448">
    <property type="entry name" value="Nucleotide-diphospho-sugar transferases"/>
    <property type="match status" value="1"/>
</dbReference>
<proteinExistence type="predicted"/>
<feature type="domain" description="Glycosyltransferase 2-like" evidence="1">
    <location>
        <begin position="69"/>
        <end position="181"/>
    </location>
</feature>
<protein>
    <submittedName>
        <fullName evidence="2">Glycosyltransferase</fullName>
    </submittedName>
</protein>